<gene>
    <name evidence="2" type="ORF">SAMN05421743_1145</name>
</gene>
<accession>A0A1H4G669</accession>
<keyword evidence="3" id="KW-1185">Reference proteome</keyword>
<feature type="transmembrane region" description="Helical" evidence="1">
    <location>
        <begin position="283"/>
        <end position="302"/>
    </location>
</feature>
<keyword evidence="1" id="KW-0472">Membrane</keyword>
<keyword evidence="1" id="KW-1133">Transmembrane helix</keyword>
<evidence type="ECO:0000256" key="1">
    <source>
        <dbReference type="SAM" id="Phobius"/>
    </source>
</evidence>
<dbReference type="OrthoDB" id="8613028at2"/>
<feature type="transmembrane region" description="Helical" evidence="1">
    <location>
        <begin position="155"/>
        <end position="181"/>
    </location>
</feature>
<dbReference type="Proteomes" id="UP000198584">
    <property type="component" value="Unassembled WGS sequence"/>
</dbReference>
<feature type="transmembrane region" description="Helical" evidence="1">
    <location>
        <begin position="234"/>
        <end position="254"/>
    </location>
</feature>
<dbReference type="PANTHER" id="PTHR37305:SF1">
    <property type="entry name" value="MEMBRANE PROTEIN"/>
    <property type="match status" value="1"/>
</dbReference>
<dbReference type="Pfam" id="PF12679">
    <property type="entry name" value="ABC2_membrane_2"/>
    <property type="match status" value="1"/>
</dbReference>
<name>A0A1H4G669_9BACI</name>
<evidence type="ECO:0000313" key="3">
    <source>
        <dbReference type="Proteomes" id="UP000198584"/>
    </source>
</evidence>
<proteinExistence type="predicted"/>
<organism evidence="2 3">
    <name type="scientific">Thalassobacillus cyri</name>
    <dbReference type="NCBI Taxonomy" id="571932"/>
    <lineage>
        <taxon>Bacteria</taxon>
        <taxon>Bacillati</taxon>
        <taxon>Bacillota</taxon>
        <taxon>Bacilli</taxon>
        <taxon>Bacillales</taxon>
        <taxon>Bacillaceae</taxon>
        <taxon>Thalassobacillus</taxon>
    </lineage>
</organism>
<dbReference type="PANTHER" id="PTHR37305">
    <property type="entry name" value="INTEGRAL MEMBRANE PROTEIN-RELATED"/>
    <property type="match status" value="1"/>
</dbReference>
<protein>
    <submittedName>
        <fullName evidence="2">ABC-2 type transport system permease protein</fullName>
    </submittedName>
</protein>
<dbReference type="GO" id="GO:0005886">
    <property type="term" value="C:plasma membrane"/>
    <property type="evidence" value="ECO:0007669"/>
    <property type="project" value="UniProtKB-SubCell"/>
</dbReference>
<dbReference type="GO" id="GO:0140359">
    <property type="term" value="F:ABC-type transporter activity"/>
    <property type="evidence" value="ECO:0007669"/>
    <property type="project" value="InterPro"/>
</dbReference>
<feature type="transmembrane region" description="Helical" evidence="1">
    <location>
        <begin position="208"/>
        <end position="227"/>
    </location>
</feature>
<sequence length="314" mass="36053">MFEMSRLIRNEWMKIFKRNSTYILIAILMGAVFLFAFVSSWSNNQQSQSMPWEEQVSQQMNVYEQQAAQSENMEEKIYYQDQVAIAQHRLEEDIPPPKHTGFTQYLLDSKSNITFAVLFTVIIASGIVASEFTWGTIKLLTIRPVKRGKILWAKYFTTLLFSLTLALITYLAAIIGGMMFLERGDGVLLTMVGDNIVEQSVWIESLRLYGLAFVNMIIMTSFAFMIGTLSRSNALAIGLSIFLMFTGQQLVFLFQEYAFVKFYLFTHTDFSQYLQPNPMIEGISPLFSVTVLMLYLIVFLLVSHFSFTKRDIAT</sequence>
<feature type="transmembrane region" description="Helical" evidence="1">
    <location>
        <begin position="113"/>
        <end position="134"/>
    </location>
</feature>
<dbReference type="STRING" id="571932.SAMN05421743_1145"/>
<keyword evidence="1" id="KW-0812">Transmembrane</keyword>
<dbReference type="AlphaFoldDB" id="A0A1H4G669"/>
<reference evidence="2 3" key="1">
    <citation type="submission" date="2016-10" db="EMBL/GenBank/DDBJ databases">
        <authorList>
            <person name="de Groot N.N."/>
        </authorList>
    </citation>
    <scope>NUCLEOTIDE SEQUENCE [LARGE SCALE GENOMIC DNA]</scope>
    <source>
        <strain evidence="2 3">CCM7597</strain>
    </source>
</reference>
<feature type="transmembrane region" description="Helical" evidence="1">
    <location>
        <begin position="21"/>
        <end position="42"/>
    </location>
</feature>
<dbReference type="EMBL" id="FNQR01000014">
    <property type="protein sequence ID" value="SEB04398.1"/>
    <property type="molecule type" value="Genomic_DNA"/>
</dbReference>
<evidence type="ECO:0000313" key="2">
    <source>
        <dbReference type="EMBL" id="SEB04398.1"/>
    </source>
</evidence>